<sequence>MFEDNERLQNLREWLNSGWGMWIAVGVVALCVVIAVASMFRGGGSDAGDLASSGRLVTVQCKACQHVDRVDVPYDEKFPVKCPKCRKREAVWTRRCPKCEKLFPHSTAKEYSCPHCGAEFRTDEADF</sequence>
<keyword evidence="1" id="KW-1133">Transmembrane helix</keyword>
<dbReference type="AlphaFoldDB" id="A0A0F9IBL4"/>
<feature type="transmembrane region" description="Helical" evidence="1">
    <location>
        <begin position="20"/>
        <end position="40"/>
    </location>
</feature>
<organism evidence="2">
    <name type="scientific">marine sediment metagenome</name>
    <dbReference type="NCBI Taxonomy" id="412755"/>
    <lineage>
        <taxon>unclassified sequences</taxon>
        <taxon>metagenomes</taxon>
        <taxon>ecological metagenomes</taxon>
    </lineage>
</organism>
<keyword evidence="1" id="KW-0472">Membrane</keyword>
<protein>
    <submittedName>
        <fullName evidence="2">Uncharacterized protein</fullName>
    </submittedName>
</protein>
<evidence type="ECO:0000256" key="1">
    <source>
        <dbReference type="SAM" id="Phobius"/>
    </source>
</evidence>
<gene>
    <name evidence="2" type="ORF">LCGC14_1600640</name>
</gene>
<evidence type="ECO:0000313" key="2">
    <source>
        <dbReference type="EMBL" id="KKM24882.1"/>
    </source>
</evidence>
<comment type="caution">
    <text evidence="2">The sequence shown here is derived from an EMBL/GenBank/DDBJ whole genome shotgun (WGS) entry which is preliminary data.</text>
</comment>
<accession>A0A0F9IBL4</accession>
<keyword evidence="1" id="KW-0812">Transmembrane</keyword>
<dbReference type="EMBL" id="LAZR01012831">
    <property type="protein sequence ID" value="KKM24882.1"/>
    <property type="molecule type" value="Genomic_DNA"/>
</dbReference>
<reference evidence="2" key="1">
    <citation type="journal article" date="2015" name="Nature">
        <title>Complex archaea that bridge the gap between prokaryotes and eukaryotes.</title>
        <authorList>
            <person name="Spang A."/>
            <person name="Saw J.H."/>
            <person name="Jorgensen S.L."/>
            <person name="Zaremba-Niedzwiedzka K."/>
            <person name="Martijn J."/>
            <person name="Lind A.E."/>
            <person name="van Eijk R."/>
            <person name="Schleper C."/>
            <person name="Guy L."/>
            <person name="Ettema T.J."/>
        </authorList>
    </citation>
    <scope>NUCLEOTIDE SEQUENCE</scope>
</reference>
<name>A0A0F9IBL4_9ZZZZ</name>
<proteinExistence type="predicted"/>